<evidence type="ECO:0000256" key="8">
    <source>
        <dbReference type="PIRNR" id="PIRNR000194"/>
    </source>
</evidence>
<dbReference type="Gene3D" id="3.40.430.10">
    <property type="entry name" value="Dihydrofolate Reductase, subunit A"/>
    <property type="match status" value="1"/>
</dbReference>
<keyword evidence="6 8" id="KW-0560">Oxidoreductase</keyword>
<dbReference type="GO" id="GO:0046452">
    <property type="term" value="P:dihydrofolate metabolic process"/>
    <property type="evidence" value="ECO:0007669"/>
    <property type="project" value="TreeGrafter"/>
</dbReference>
<protein>
    <recommendedName>
        <fullName evidence="3 8">Dihydrofolate reductase</fullName>
        <ecNumber evidence="3 8">1.5.1.3</ecNumber>
    </recommendedName>
</protein>
<comment type="catalytic activity">
    <reaction evidence="8">
        <text>(6S)-5,6,7,8-tetrahydrofolate + NADP(+) = 7,8-dihydrofolate + NADPH + H(+)</text>
        <dbReference type="Rhea" id="RHEA:15009"/>
        <dbReference type="ChEBI" id="CHEBI:15378"/>
        <dbReference type="ChEBI" id="CHEBI:57451"/>
        <dbReference type="ChEBI" id="CHEBI:57453"/>
        <dbReference type="ChEBI" id="CHEBI:57783"/>
        <dbReference type="ChEBI" id="CHEBI:58349"/>
        <dbReference type="EC" id="1.5.1.3"/>
    </reaction>
</comment>
<dbReference type="PANTHER" id="PTHR48069">
    <property type="entry name" value="DIHYDROFOLATE REDUCTASE"/>
    <property type="match status" value="1"/>
</dbReference>
<comment type="function">
    <text evidence="7 8">Key enzyme in folate metabolism. Catalyzes an essential reaction for de novo glycine and purine synthesis, and for DNA precursor synthesis.</text>
</comment>
<dbReference type="PANTHER" id="PTHR48069:SF3">
    <property type="entry name" value="DIHYDROFOLATE REDUCTASE"/>
    <property type="match status" value="1"/>
</dbReference>
<dbReference type="EC" id="1.5.1.3" evidence="3 8"/>
<dbReference type="RefSeq" id="WP_136406760.1">
    <property type="nucleotide sequence ID" value="NZ_SSWX01000013.1"/>
</dbReference>
<organism evidence="10 11">
    <name type="scientific">Lampropedia aestuarii</name>
    <dbReference type="NCBI Taxonomy" id="2562762"/>
    <lineage>
        <taxon>Bacteria</taxon>
        <taxon>Pseudomonadati</taxon>
        <taxon>Pseudomonadota</taxon>
        <taxon>Betaproteobacteria</taxon>
        <taxon>Burkholderiales</taxon>
        <taxon>Comamonadaceae</taxon>
        <taxon>Lampropedia</taxon>
    </lineage>
</organism>
<dbReference type="PIRSF" id="PIRSF000194">
    <property type="entry name" value="DHFR"/>
    <property type="match status" value="1"/>
</dbReference>
<evidence type="ECO:0000256" key="2">
    <source>
        <dbReference type="ARBA" id="ARBA00009539"/>
    </source>
</evidence>
<dbReference type="GO" id="GO:0050661">
    <property type="term" value="F:NADP binding"/>
    <property type="evidence" value="ECO:0007669"/>
    <property type="project" value="InterPro"/>
</dbReference>
<evidence type="ECO:0000259" key="9">
    <source>
        <dbReference type="PROSITE" id="PS51330"/>
    </source>
</evidence>
<dbReference type="Pfam" id="PF00186">
    <property type="entry name" value="DHFR_1"/>
    <property type="match status" value="1"/>
</dbReference>
<dbReference type="GO" id="GO:0005829">
    <property type="term" value="C:cytosol"/>
    <property type="evidence" value="ECO:0007669"/>
    <property type="project" value="TreeGrafter"/>
</dbReference>
<accession>A0A4S5BKF8</accession>
<evidence type="ECO:0000313" key="10">
    <source>
        <dbReference type="EMBL" id="THJ32850.1"/>
    </source>
</evidence>
<dbReference type="EMBL" id="SSWX01000013">
    <property type="protein sequence ID" value="THJ32850.1"/>
    <property type="molecule type" value="Genomic_DNA"/>
</dbReference>
<comment type="caution">
    <text evidence="10">The sequence shown here is derived from an EMBL/GenBank/DDBJ whole genome shotgun (WGS) entry which is preliminary data.</text>
</comment>
<reference evidence="10 11" key="1">
    <citation type="submission" date="2019-04" db="EMBL/GenBank/DDBJ databases">
        <title>Lampropedia sp YIM MLB12 draf genome.</title>
        <authorList>
            <person name="Wang Y.-X."/>
        </authorList>
    </citation>
    <scope>NUCLEOTIDE SEQUENCE [LARGE SCALE GENOMIC DNA]</scope>
    <source>
        <strain evidence="10 11">YIM MLB12</strain>
    </source>
</reference>
<keyword evidence="4 8" id="KW-0554">One-carbon metabolism</keyword>
<dbReference type="InterPro" id="IPR024072">
    <property type="entry name" value="DHFR-like_dom_sf"/>
</dbReference>
<feature type="domain" description="DHFR" evidence="9">
    <location>
        <begin position="8"/>
        <end position="179"/>
    </location>
</feature>
<keyword evidence="11" id="KW-1185">Reference proteome</keyword>
<evidence type="ECO:0000256" key="1">
    <source>
        <dbReference type="ARBA" id="ARBA00004903"/>
    </source>
</evidence>
<dbReference type="Proteomes" id="UP000306236">
    <property type="component" value="Unassembled WGS sequence"/>
</dbReference>
<dbReference type="GO" id="GO:0006730">
    <property type="term" value="P:one-carbon metabolic process"/>
    <property type="evidence" value="ECO:0007669"/>
    <property type="project" value="UniProtKB-KW"/>
</dbReference>
<dbReference type="CDD" id="cd00209">
    <property type="entry name" value="DHFR"/>
    <property type="match status" value="1"/>
</dbReference>
<comment type="pathway">
    <text evidence="1 8">Cofactor biosynthesis; tetrahydrofolate biosynthesis; 5,6,7,8-tetrahydrofolate from 7,8-dihydrofolate: step 1/1.</text>
</comment>
<evidence type="ECO:0000256" key="4">
    <source>
        <dbReference type="ARBA" id="ARBA00022563"/>
    </source>
</evidence>
<dbReference type="PROSITE" id="PS51330">
    <property type="entry name" value="DHFR_2"/>
    <property type="match status" value="1"/>
</dbReference>
<dbReference type="InterPro" id="IPR001796">
    <property type="entry name" value="DHFR_dom"/>
</dbReference>
<keyword evidence="5 8" id="KW-0521">NADP</keyword>
<dbReference type="GO" id="GO:0004146">
    <property type="term" value="F:dihydrofolate reductase activity"/>
    <property type="evidence" value="ECO:0007669"/>
    <property type="project" value="UniProtKB-EC"/>
</dbReference>
<gene>
    <name evidence="10" type="ORF">E8K88_11255</name>
</gene>
<comment type="similarity">
    <text evidence="2 8">Belongs to the dihydrofolate reductase family.</text>
</comment>
<dbReference type="PRINTS" id="PR00070">
    <property type="entry name" value="DHFR"/>
</dbReference>
<dbReference type="InterPro" id="IPR012259">
    <property type="entry name" value="DHFR"/>
</dbReference>
<dbReference type="GO" id="GO:0046655">
    <property type="term" value="P:folic acid metabolic process"/>
    <property type="evidence" value="ECO:0007669"/>
    <property type="project" value="TreeGrafter"/>
</dbReference>
<evidence type="ECO:0000256" key="3">
    <source>
        <dbReference type="ARBA" id="ARBA00012856"/>
    </source>
</evidence>
<evidence type="ECO:0000256" key="5">
    <source>
        <dbReference type="ARBA" id="ARBA00022857"/>
    </source>
</evidence>
<sequence length="181" mass="19875">MSSSPSPRIALIAAMARNRTIGLNGGMPWHLPEDLRYFKEKTMGRRMVMGSRTWASLPGLLPGREHVVVSSRQLELPAGVVLVDSLERALALPLQPSQLGAEQGAEPTVFVIGGGQIYQQALPVATDLYLTEIQADIEGDTQFPEWDRQAFRELSRQTHQAPIAKGGAPVAFDFVHYCKQP</sequence>
<dbReference type="SUPFAM" id="SSF53597">
    <property type="entry name" value="Dihydrofolate reductase-like"/>
    <property type="match status" value="1"/>
</dbReference>
<dbReference type="OrthoDB" id="9804315at2"/>
<dbReference type="UniPathway" id="UPA00077">
    <property type="reaction ID" value="UER00158"/>
</dbReference>
<evidence type="ECO:0000256" key="7">
    <source>
        <dbReference type="ARBA" id="ARBA00025067"/>
    </source>
</evidence>
<dbReference type="AlphaFoldDB" id="A0A4S5BKF8"/>
<name>A0A4S5BKF8_9BURK</name>
<proteinExistence type="inferred from homology"/>
<dbReference type="GO" id="GO:0046654">
    <property type="term" value="P:tetrahydrofolate biosynthetic process"/>
    <property type="evidence" value="ECO:0007669"/>
    <property type="project" value="UniProtKB-UniPathway"/>
</dbReference>
<evidence type="ECO:0000313" key="11">
    <source>
        <dbReference type="Proteomes" id="UP000306236"/>
    </source>
</evidence>
<evidence type="ECO:0000256" key="6">
    <source>
        <dbReference type="ARBA" id="ARBA00023002"/>
    </source>
</evidence>